<accession>A0AAD5ABR0</accession>
<proteinExistence type="inferred from homology"/>
<evidence type="ECO:0000256" key="2">
    <source>
        <dbReference type="RuleBase" id="RU003616"/>
    </source>
</evidence>
<protein>
    <submittedName>
        <fullName evidence="5">Heat shock protein beta-1-like</fullName>
    </submittedName>
</protein>
<evidence type="ECO:0000313" key="6">
    <source>
        <dbReference type="Proteomes" id="UP001205998"/>
    </source>
</evidence>
<feature type="compositionally biased region" description="Polar residues" evidence="3">
    <location>
        <begin position="314"/>
        <end position="324"/>
    </location>
</feature>
<organism evidence="5 6">
    <name type="scientific">Silurus asotus</name>
    <name type="common">Amur catfish</name>
    <name type="synonym">Parasilurus asotus</name>
    <dbReference type="NCBI Taxonomy" id="30991"/>
    <lineage>
        <taxon>Eukaryota</taxon>
        <taxon>Metazoa</taxon>
        <taxon>Chordata</taxon>
        <taxon>Craniata</taxon>
        <taxon>Vertebrata</taxon>
        <taxon>Euteleostomi</taxon>
        <taxon>Actinopterygii</taxon>
        <taxon>Neopterygii</taxon>
        <taxon>Teleostei</taxon>
        <taxon>Ostariophysi</taxon>
        <taxon>Siluriformes</taxon>
        <taxon>Siluridae</taxon>
        <taxon>Silurus</taxon>
    </lineage>
</organism>
<dbReference type="PROSITE" id="PS01031">
    <property type="entry name" value="SHSP"/>
    <property type="match status" value="1"/>
</dbReference>
<evidence type="ECO:0000259" key="4">
    <source>
        <dbReference type="PROSITE" id="PS01031"/>
    </source>
</evidence>
<feature type="domain" description="SHSP" evidence="4">
    <location>
        <begin position="73"/>
        <end position="182"/>
    </location>
</feature>
<dbReference type="GO" id="GO:0005634">
    <property type="term" value="C:nucleus"/>
    <property type="evidence" value="ECO:0007669"/>
    <property type="project" value="TreeGrafter"/>
</dbReference>
<dbReference type="GO" id="GO:0009408">
    <property type="term" value="P:response to heat"/>
    <property type="evidence" value="ECO:0007669"/>
    <property type="project" value="TreeGrafter"/>
</dbReference>
<feature type="compositionally biased region" description="Basic and acidic residues" evidence="3">
    <location>
        <begin position="331"/>
        <end position="355"/>
    </location>
</feature>
<dbReference type="GO" id="GO:0005737">
    <property type="term" value="C:cytoplasm"/>
    <property type="evidence" value="ECO:0007669"/>
    <property type="project" value="TreeGrafter"/>
</dbReference>
<dbReference type="GO" id="GO:0051082">
    <property type="term" value="F:unfolded protein binding"/>
    <property type="evidence" value="ECO:0007669"/>
    <property type="project" value="TreeGrafter"/>
</dbReference>
<dbReference type="InterPro" id="IPR008978">
    <property type="entry name" value="HSP20-like_chaperone"/>
</dbReference>
<dbReference type="SUPFAM" id="SSF49764">
    <property type="entry name" value="HSP20-like chaperones"/>
    <property type="match status" value="1"/>
</dbReference>
<comment type="similarity">
    <text evidence="1 2">Belongs to the small heat shock protein (HSP20) family.</text>
</comment>
<keyword evidence="5" id="KW-0346">Stress response</keyword>
<dbReference type="PRINTS" id="PR00299">
    <property type="entry name" value="ACRYSTALLIN"/>
</dbReference>
<reference evidence="5" key="1">
    <citation type="submission" date="2018-07" db="EMBL/GenBank/DDBJ databases">
        <title>Comparative genomics of catfishes provides insights into carnivory and benthic adaptation.</title>
        <authorList>
            <person name="Zhang Y."/>
            <person name="Wang D."/>
            <person name="Peng Z."/>
            <person name="Zheng S."/>
            <person name="Shao F."/>
            <person name="Tao W."/>
        </authorList>
    </citation>
    <scope>NUCLEOTIDE SEQUENCE</scope>
    <source>
        <strain evidence="5">Chongqing</strain>
    </source>
</reference>
<dbReference type="GO" id="GO:0042026">
    <property type="term" value="P:protein refolding"/>
    <property type="evidence" value="ECO:0007669"/>
    <property type="project" value="TreeGrafter"/>
</dbReference>
<keyword evidence="6" id="KW-1185">Reference proteome</keyword>
<feature type="compositionally biased region" description="Polar residues" evidence="3">
    <location>
        <begin position="251"/>
        <end position="263"/>
    </location>
</feature>
<comment type="caution">
    <text evidence="5">The sequence shown here is derived from an EMBL/GenBank/DDBJ whole genome shotgun (WGS) entry which is preliminary data.</text>
</comment>
<dbReference type="InterPro" id="IPR002068">
    <property type="entry name" value="A-crystallin/Hsp20_dom"/>
</dbReference>
<dbReference type="Proteomes" id="UP001205998">
    <property type="component" value="Unassembled WGS sequence"/>
</dbReference>
<feature type="compositionally biased region" description="Basic and acidic residues" evidence="3">
    <location>
        <begin position="283"/>
        <end position="310"/>
    </location>
</feature>
<dbReference type="Gene3D" id="2.60.40.790">
    <property type="match status" value="1"/>
</dbReference>
<dbReference type="PANTHER" id="PTHR45640">
    <property type="entry name" value="HEAT SHOCK PROTEIN HSP-12.2-RELATED"/>
    <property type="match status" value="1"/>
</dbReference>
<feature type="region of interest" description="Disordered" evidence="3">
    <location>
        <begin position="206"/>
        <end position="369"/>
    </location>
</feature>
<feature type="compositionally biased region" description="Basic and acidic residues" evidence="3">
    <location>
        <begin position="213"/>
        <end position="231"/>
    </location>
</feature>
<dbReference type="EMBL" id="MU563244">
    <property type="protein sequence ID" value="KAI5613356.1"/>
    <property type="molecule type" value="Genomic_DNA"/>
</dbReference>
<dbReference type="InterPro" id="IPR001436">
    <property type="entry name" value="Alpha-crystallin/sHSP_animal"/>
</dbReference>
<dbReference type="GO" id="GO:0043066">
    <property type="term" value="P:negative regulation of apoptotic process"/>
    <property type="evidence" value="ECO:0007669"/>
    <property type="project" value="TreeGrafter"/>
</dbReference>
<evidence type="ECO:0000256" key="3">
    <source>
        <dbReference type="SAM" id="MobiDB-lite"/>
    </source>
</evidence>
<dbReference type="AlphaFoldDB" id="A0AAD5ABR0"/>
<dbReference type="Pfam" id="PF00011">
    <property type="entry name" value="HSP20"/>
    <property type="match status" value="1"/>
</dbReference>
<name>A0AAD5ABR0_SILAS</name>
<evidence type="ECO:0000313" key="5">
    <source>
        <dbReference type="EMBL" id="KAI5613356.1"/>
    </source>
</evidence>
<sequence length="381" mass="42314">MVAKDEIQMCCDTQSHPPGYGWQPSLLYNQHFGLPPIMDFRDLTWMEGIFRKLHTSSWPGYSQAPGFAQISPKVHREVGGGVSEVSTQQNRWTVTLDVNHFAPSDITVRTQGGFLEIEGKHNERQDEHGYISRFFLRKYKLPAGIEVQSIRTCVTGDGVLTIEAALPDIATPADVTIPVQAGSLTLSRVFTTSVLFEKSNVVLSHNRQRRKKVETEALVSKDQKQDGHQPEQTEIAEEVISTPAEKPEGDTSGTDEMIQQPSGLTDAPESVEGQEAIPSQQDGEMREEQKVDVADSAAAKEEVLDSKTEDPQAPQVSQDPETVTSEMESEIQAKEEKEQIQKVEVEEGLLSREAEGQLPGAQEEIPFKNIKQAEEQVEHVK</sequence>
<dbReference type="PANTHER" id="PTHR45640:SF7">
    <property type="entry name" value="HEAT SHOCK PROTEIN BETA-1"/>
    <property type="match status" value="1"/>
</dbReference>
<gene>
    <name evidence="5" type="ORF">C0J50_11716</name>
</gene>
<evidence type="ECO:0000256" key="1">
    <source>
        <dbReference type="PROSITE-ProRule" id="PRU00285"/>
    </source>
</evidence>